<comment type="caution">
    <text evidence="3">The sequence shown here is derived from an EMBL/GenBank/DDBJ whole genome shotgun (WGS) entry which is preliminary data.</text>
</comment>
<gene>
    <name evidence="3" type="ORF">FYJ37_10375</name>
</gene>
<dbReference type="AlphaFoldDB" id="A0A844FBW3"/>
<dbReference type="PANTHER" id="PTHR34136:SF1">
    <property type="entry name" value="UDP-N-ACETYL-D-MANNOSAMINURONIC ACID TRANSFERASE"/>
    <property type="match status" value="1"/>
</dbReference>
<dbReference type="Pfam" id="PF03808">
    <property type="entry name" value="Glyco_tran_WecG"/>
    <property type="match status" value="1"/>
</dbReference>
<dbReference type="PANTHER" id="PTHR34136">
    <property type="match status" value="1"/>
</dbReference>
<dbReference type="InterPro" id="IPR004629">
    <property type="entry name" value="WecG_TagA_CpsF"/>
</dbReference>
<dbReference type="Proteomes" id="UP000462363">
    <property type="component" value="Unassembled WGS sequence"/>
</dbReference>
<sequence length="253" mass="29009">MKRGYPFAIIEKLVKILAGEVMSDKIKVLDIDIDNCTAKEAMKETMEYLKSEPVSVIEMVTVDGLMQMDELPELKENMQEFDLVLAGDKTILEAADITDRKFLQETEGHLFLKMFMRYLHKNHKRIYLLVETEEEGQEFYDYLQRYYSGLQIIGLAKVSAQNRADDMLVNAINGGEVDCIFAALSAPLQEDFIMKNRSLLDARVFIGLGKESLPVKKAGLGQSRIGQFLIRRIFKKEIEKRKRSEPNQFSPAK</sequence>
<accession>A0A844FBW3</accession>
<evidence type="ECO:0008006" key="5">
    <source>
        <dbReference type="Google" id="ProtNLM"/>
    </source>
</evidence>
<evidence type="ECO:0000313" key="3">
    <source>
        <dbReference type="EMBL" id="MSS40741.1"/>
    </source>
</evidence>
<organism evidence="3 4">
    <name type="scientific">Clostridium scindens (strain JCM 10418 / VPI 12708)</name>
    <dbReference type="NCBI Taxonomy" id="29347"/>
    <lineage>
        <taxon>Bacteria</taxon>
        <taxon>Bacillati</taxon>
        <taxon>Bacillota</taxon>
        <taxon>Clostridia</taxon>
        <taxon>Lachnospirales</taxon>
        <taxon>Lachnospiraceae</taxon>
    </lineage>
</organism>
<keyword evidence="2" id="KW-0808">Transferase</keyword>
<name>A0A844FBW3_CLOSV</name>
<evidence type="ECO:0000256" key="2">
    <source>
        <dbReference type="ARBA" id="ARBA00022679"/>
    </source>
</evidence>
<protein>
    <recommendedName>
        <fullName evidence="5">Glycosyltransferase, WecB/TagA/CpsF family</fullName>
    </recommendedName>
</protein>
<proteinExistence type="predicted"/>
<evidence type="ECO:0000256" key="1">
    <source>
        <dbReference type="ARBA" id="ARBA00022676"/>
    </source>
</evidence>
<evidence type="ECO:0000313" key="4">
    <source>
        <dbReference type="Proteomes" id="UP000462363"/>
    </source>
</evidence>
<dbReference type="GO" id="GO:0016758">
    <property type="term" value="F:hexosyltransferase activity"/>
    <property type="evidence" value="ECO:0007669"/>
    <property type="project" value="TreeGrafter"/>
</dbReference>
<dbReference type="EMBL" id="VUMB01000019">
    <property type="protein sequence ID" value="MSS40741.1"/>
    <property type="molecule type" value="Genomic_DNA"/>
</dbReference>
<reference evidence="3 4" key="1">
    <citation type="submission" date="2019-08" db="EMBL/GenBank/DDBJ databases">
        <title>In-depth cultivation of the pig gut microbiome towards novel bacterial diversity and tailored functional studies.</title>
        <authorList>
            <person name="Wylensek D."/>
            <person name="Hitch T.C.A."/>
            <person name="Clavel T."/>
        </authorList>
    </citation>
    <scope>NUCLEOTIDE SEQUENCE [LARGE SCALE GENOMIC DNA]</scope>
    <source>
        <strain evidence="3 4">BL-389-WT-3D</strain>
    </source>
</reference>
<keyword evidence="1" id="KW-0328">Glycosyltransferase</keyword>